<organism evidence="1 2">
    <name type="scientific">Psychroflexus torquis (strain ATCC 700755 / CIP 106069 / ACAM 623)</name>
    <dbReference type="NCBI Taxonomy" id="313595"/>
    <lineage>
        <taxon>Bacteria</taxon>
        <taxon>Pseudomonadati</taxon>
        <taxon>Bacteroidota</taxon>
        <taxon>Flavobacteriia</taxon>
        <taxon>Flavobacteriales</taxon>
        <taxon>Flavobacteriaceae</taxon>
        <taxon>Psychroflexus</taxon>
    </lineage>
</organism>
<accession>K4IQZ5</accession>
<dbReference type="RefSeq" id="WP_015023523.1">
    <property type="nucleotide sequence ID" value="NC_018721.1"/>
</dbReference>
<dbReference type="eggNOG" id="ENOG5030RDU">
    <property type="taxonomic scope" value="Bacteria"/>
</dbReference>
<keyword evidence="2" id="KW-1185">Reference proteome</keyword>
<dbReference type="Proteomes" id="UP000008514">
    <property type="component" value="Chromosome"/>
</dbReference>
<evidence type="ECO:0000313" key="1">
    <source>
        <dbReference type="EMBL" id="AFU67910.1"/>
    </source>
</evidence>
<proteinExistence type="predicted"/>
<evidence type="ECO:0000313" key="2">
    <source>
        <dbReference type="Proteomes" id="UP000008514"/>
    </source>
</evidence>
<gene>
    <name evidence="1" type="ordered locus">P700755_000934</name>
</gene>
<name>K4IQZ5_PSYTT</name>
<protein>
    <submittedName>
        <fullName evidence="1">Uncharacterized protein</fullName>
    </submittedName>
</protein>
<reference evidence="1" key="1">
    <citation type="submission" date="2006-03" db="EMBL/GenBank/DDBJ databases">
        <authorList>
            <person name="Bowman J."/>
            <person name="Ferriera S."/>
            <person name="Johnson J."/>
            <person name="Kravitz S."/>
            <person name="Halpern A."/>
            <person name="Remington K."/>
            <person name="Beeson K."/>
            <person name="Tran B."/>
            <person name="Rogers Y.-H."/>
            <person name="Friedman R."/>
            <person name="Venter J.C."/>
        </authorList>
    </citation>
    <scope>NUCLEOTIDE SEQUENCE [LARGE SCALE GENOMIC DNA]</scope>
    <source>
        <strain evidence="1">ATCC 700755</strain>
    </source>
</reference>
<reference evidence="1" key="2">
    <citation type="submission" date="2012-09" db="EMBL/GenBank/DDBJ databases">
        <title>The complete sequence of Psychroflexus torquis an extreme psychrophile from sea-ice that is stimulated by light.</title>
        <authorList>
            <person name="Feng S."/>
            <person name="Powell S.M."/>
            <person name="Bowman J.P."/>
        </authorList>
    </citation>
    <scope>NUCLEOTIDE SEQUENCE [LARGE SCALE GENOMIC DNA]</scope>
    <source>
        <strain evidence="1">ATCC 700755</strain>
    </source>
</reference>
<dbReference type="EMBL" id="CP003879">
    <property type="protein sequence ID" value="AFU67910.1"/>
    <property type="molecule type" value="Genomic_DNA"/>
</dbReference>
<dbReference type="AlphaFoldDB" id="K4IQZ5"/>
<sequence length="174" mass="20206">MMKEPFVDSVHDLVTDFLYLNSLETIPELDTSPIKYEDLGFDLECQGQVSNHLIRFTEHLSAHSGANQQYNLLPTSQVGPCFDLLIGIVSLGFDAKYYPKKKAAGFKYVMLSAIRTWFYCSGTNSKNLIITADWNPQKFETLYKPIIEAYRYRFKTEVQIYEHSTRGLYLRYPY</sequence>
<dbReference type="HOGENOM" id="CLU_1538806_0_0_10"/>
<dbReference type="KEGG" id="ptq:P700755_000934"/>